<protein>
    <submittedName>
        <fullName evidence="2">Uncharacterized protein</fullName>
    </submittedName>
</protein>
<proteinExistence type="predicted"/>
<evidence type="ECO:0000256" key="1">
    <source>
        <dbReference type="SAM" id="Phobius"/>
    </source>
</evidence>
<accession>X1MHL3</accession>
<sequence length="42" mass="4444">MKSAINWSNLDIISGGISTGIAWGIKLLAAIVPRRLRAPAIV</sequence>
<keyword evidence="1" id="KW-0812">Transmembrane</keyword>
<organism evidence="2">
    <name type="scientific">marine sediment metagenome</name>
    <dbReference type="NCBI Taxonomy" id="412755"/>
    <lineage>
        <taxon>unclassified sequences</taxon>
        <taxon>metagenomes</taxon>
        <taxon>ecological metagenomes</taxon>
    </lineage>
</organism>
<evidence type="ECO:0000313" key="2">
    <source>
        <dbReference type="EMBL" id="GAI14200.1"/>
    </source>
</evidence>
<reference evidence="2" key="1">
    <citation type="journal article" date="2014" name="Front. Microbiol.">
        <title>High frequency of phylogenetically diverse reductive dehalogenase-homologous genes in deep subseafloor sedimentary metagenomes.</title>
        <authorList>
            <person name="Kawai M."/>
            <person name="Futagami T."/>
            <person name="Toyoda A."/>
            <person name="Takaki Y."/>
            <person name="Nishi S."/>
            <person name="Hori S."/>
            <person name="Arai W."/>
            <person name="Tsubouchi T."/>
            <person name="Morono Y."/>
            <person name="Uchiyama I."/>
            <person name="Ito T."/>
            <person name="Fujiyama A."/>
            <person name="Inagaki F."/>
            <person name="Takami H."/>
        </authorList>
    </citation>
    <scope>NUCLEOTIDE SEQUENCE</scope>
    <source>
        <strain evidence="2">Expedition CK06-06</strain>
    </source>
</reference>
<feature type="transmembrane region" description="Helical" evidence="1">
    <location>
        <begin position="12"/>
        <end position="32"/>
    </location>
</feature>
<keyword evidence="1" id="KW-1133">Transmembrane helix</keyword>
<keyword evidence="1" id="KW-0472">Membrane</keyword>
<feature type="non-terminal residue" evidence="2">
    <location>
        <position position="42"/>
    </location>
</feature>
<gene>
    <name evidence="2" type="ORF">S06H3_09165</name>
</gene>
<dbReference type="AlphaFoldDB" id="X1MHL3"/>
<name>X1MHL3_9ZZZZ</name>
<comment type="caution">
    <text evidence="2">The sequence shown here is derived from an EMBL/GenBank/DDBJ whole genome shotgun (WGS) entry which is preliminary data.</text>
</comment>
<dbReference type="EMBL" id="BARV01003984">
    <property type="protein sequence ID" value="GAI14200.1"/>
    <property type="molecule type" value="Genomic_DNA"/>
</dbReference>